<reference evidence="11 14" key="1">
    <citation type="journal article" date="2012" name="J. Bacteriol.">
        <title>Draft Genome Sequence of Turicella otitidis ATCC 51513, Isolated from Middle Ear Fluid from a Child with Otitis Media.</title>
        <authorList>
            <person name="Brinkrolf K."/>
            <person name="Schneider J."/>
            <person name="Knecht M."/>
            <person name="Ruckert C."/>
            <person name="Tauch A."/>
        </authorList>
    </citation>
    <scope>NUCLEOTIDE SEQUENCE [LARGE SCALE GENOMIC DNA]</scope>
    <source>
        <strain evidence="11 14">ATCC 51513</strain>
    </source>
</reference>
<dbReference type="InterPro" id="IPR000719">
    <property type="entry name" value="Prot_kinase_dom"/>
</dbReference>
<dbReference type="PANTHER" id="PTHR43289:SF6">
    <property type="entry name" value="SERINE_THREONINE-PROTEIN KINASE NEKL-3"/>
    <property type="match status" value="1"/>
</dbReference>
<feature type="domain" description="Protein kinase" evidence="10">
    <location>
        <begin position="29"/>
        <end position="290"/>
    </location>
</feature>
<dbReference type="eggNOG" id="COG0515">
    <property type="taxonomic scope" value="Bacteria"/>
</dbReference>
<feature type="compositionally biased region" description="Low complexity" evidence="8">
    <location>
        <begin position="475"/>
        <end position="505"/>
    </location>
</feature>
<dbReference type="GO" id="GO:0004674">
    <property type="term" value="F:protein serine/threonine kinase activity"/>
    <property type="evidence" value="ECO:0007669"/>
    <property type="project" value="UniProtKB-KW"/>
</dbReference>
<dbReference type="Proteomes" id="UP000011016">
    <property type="component" value="Unassembled WGS sequence"/>
</dbReference>
<keyword evidence="3 11" id="KW-0808">Transferase</keyword>
<feature type="compositionally biased region" description="Low complexity" evidence="8">
    <location>
        <begin position="333"/>
        <end position="349"/>
    </location>
</feature>
<evidence type="ECO:0000256" key="4">
    <source>
        <dbReference type="ARBA" id="ARBA00022741"/>
    </source>
</evidence>
<evidence type="ECO:0000259" key="10">
    <source>
        <dbReference type="PROSITE" id="PS50011"/>
    </source>
</evidence>
<dbReference type="SUPFAM" id="SSF56112">
    <property type="entry name" value="Protein kinase-like (PK-like)"/>
    <property type="match status" value="1"/>
</dbReference>
<evidence type="ECO:0000256" key="7">
    <source>
        <dbReference type="PROSITE-ProRule" id="PRU10141"/>
    </source>
</evidence>
<dbReference type="PROSITE" id="PS00107">
    <property type="entry name" value="PROTEIN_KINASE_ATP"/>
    <property type="match status" value="1"/>
</dbReference>
<keyword evidence="4 7" id="KW-0547">Nucleotide-binding</keyword>
<dbReference type="PANTHER" id="PTHR43289">
    <property type="entry name" value="MITOGEN-ACTIVATED PROTEIN KINASE KINASE KINASE 20-RELATED"/>
    <property type="match status" value="1"/>
</dbReference>
<dbReference type="EC" id="2.7.11.1" evidence="1"/>
<keyword evidence="9" id="KW-1133">Transmembrane helix</keyword>
<dbReference type="EMBL" id="AHAE01000082">
    <property type="protein sequence ID" value="EJZ81351.1"/>
    <property type="molecule type" value="Genomic_DNA"/>
</dbReference>
<dbReference type="CDD" id="cd14014">
    <property type="entry name" value="STKc_PknB_like"/>
    <property type="match status" value="1"/>
</dbReference>
<evidence type="ECO:0000256" key="5">
    <source>
        <dbReference type="ARBA" id="ARBA00022777"/>
    </source>
</evidence>
<dbReference type="OrthoDB" id="9762169at2"/>
<dbReference type="SMART" id="SM00220">
    <property type="entry name" value="S_TKc"/>
    <property type="match status" value="1"/>
</dbReference>
<dbReference type="Proteomes" id="UP000006078">
    <property type="component" value="Unassembled WGS sequence"/>
</dbReference>
<dbReference type="Gene3D" id="1.10.510.10">
    <property type="entry name" value="Transferase(Phosphotransferase) domain 1"/>
    <property type="match status" value="1"/>
</dbReference>
<keyword evidence="9" id="KW-0472">Membrane</keyword>
<evidence type="ECO:0000256" key="2">
    <source>
        <dbReference type="ARBA" id="ARBA00022527"/>
    </source>
</evidence>
<protein>
    <recommendedName>
        <fullName evidence="1">non-specific serine/threonine protein kinase</fullName>
        <ecNumber evidence="1">2.7.11.1</ecNumber>
    </recommendedName>
</protein>
<keyword evidence="5 11" id="KW-0418">Kinase</keyword>
<dbReference type="Pfam" id="PF00069">
    <property type="entry name" value="Pkinase"/>
    <property type="match status" value="1"/>
</dbReference>
<evidence type="ECO:0000256" key="6">
    <source>
        <dbReference type="ARBA" id="ARBA00022840"/>
    </source>
</evidence>
<gene>
    <name evidence="11" type="primary">pknA</name>
    <name evidence="11" type="ORF">BN46_1262</name>
    <name evidence="12" type="ORF">HMPREF9719_01759</name>
</gene>
<evidence type="ECO:0000313" key="13">
    <source>
        <dbReference type="Proteomes" id="UP000006078"/>
    </source>
</evidence>
<dbReference type="EMBL" id="CAJZ01000185">
    <property type="protein sequence ID" value="CCI83985.1"/>
    <property type="molecule type" value="Genomic_DNA"/>
</dbReference>
<dbReference type="InterPro" id="IPR017441">
    <property type="entry name" value="Protein_kinase_ATP_BS"/>
</dbReference>
<evidence type="ECO:0000256" key="3">
    <source>
        <dbReference type="ARBA" id="ARBA00022679"/>
    </source>
</evidence>
<sequence length="533" mass="56136">MASDDTEIMAGPGRDPERERLQLLLGEDYRLQWVIGHGGMSTVWLADDVARDREVAVKALRPEFSNAPEFLERFRNEAKAATAIDSDHVVATYDYREVTDQAGTTHCFIIMEYVRGETLADLIAREGSLDEELSLDLLEQAAHGLSVIHRLGMIHRDIKPGNLLVTQSGQVKITDFGIAKAAEAVPLTRTGMVVGTAQYISPEQAQGLSVGPPTDVYSLGVVGYEVLGGRRPFSGDSSVSVVLSHINDEPPALPTSISAQARELVSIALRKDPATRFASGDEFALAIKEVRAGNRPPQPASAALQGEAEEPTPSATTELLGQAARPTTILPEATRVARAQETRAAAAGARRGGAPGAKPSAKKKAKKSGRGAGIAAAVAAAALVAAGAWAWSAGVFDSTGGEEPSETIVTTTLPGETETTTVRETAPQQPSRQQEPAPQQPSQQPAPQQPQPSPTAPIQPPPTQPGDDEDDGGDEQTQGSHQPTQPTAPAPTEGSSPAPTSAPSGLDGDRMHDYLDSERGLGGLYGALPRERR</sequence>
<feature type="region of interest" description="Disordered" evidence="8">
    <location>
        <begin position="291"/>
        <end position="366"/>
    </location>
</feature>
<keyword evidence="9" id="KW-0812">Transmembrane</keyword>
<dbReference type="InterPro" id="IPR008271">
    <property type="entry name" value="Ser/Thr_kinase_AS"/>
</dbReference>
<feature type="transmembrane region" description="Helical" evidence="9">
    <location>
        <begin position="372"/>
        <end position="391"/>
    </location>
</feature>
<accession>I7KJZ4</accession>
<reference evidence="12 13" key="2">
    <citation type="submission" date="2012-08" db="EMBL/GenBank/DDBJ databases">
        <title>The Genome Sequence of Turicella otitidis ATCC 51513.</title>
        <authorList>
            <consortium name="The Broad Institute Genome Sequencing Platform"/>
            <person name="Earl A."/>
            <person name="Ward D."/>
            <person name="Feldgarden M."/>
            <person name="Gevers D."/>
            <person name="Huys G."/>
            <person name="Walker B."/>
            <person name="Young S.K."/>
            <person name="Zeng Q."/>
            <person name="Gargeya S."/>
            <person name="Fitzgerald M."/>
            <person name="Haas B."/>
            <person name="Abouelleil A."/>
            <person name="Alvarado L."/>
            <person name="Arachchi H.M."/>
            <person name="Berlin A.M."/>
            <person name="Chapman S.B."/>
            <person name="Goldberg J."/>
            <person name="Griggs A."/>
            <person name="Gujja S."/>
            <person name="Hansen M."/>
            <person name="Howarth C."/>
            <person name="Imamovic A."/>
            <person name="Larimer J."/>
            <person name="McCowen C."/>
            <person name="Montmayeur A."/>
            <person name="Murphy C."/>
            <person name="Neiman D."/>
            <person name="Pearson M."/>
            <person name="Priest M."/>
            <person name="Roberts A."/>
            <person name="Saif S."/>
            <person name="Shea T."/>
            <person name="Sisk P."/>
            <person name="Sykes S."/>
            <person name="Wortman J."/>
            <person name="Nusbaum C."/>
            <person name="Birren B."/>
        </authorList>
    </citation>
    <scope>NUCLEOTIDE SEQUENCE [LARGE SCALE GENOMIC DNA]</scope>
    <source>
        <strain evidence="12 13">ATCC 51513</strain>
    </source>
</reference>
<comment type="caution">
    <text evidence="11">The sequence shown here is derived from an EMBL/GenBank/DDBJ whole genome shotgun (WGS) entry which is preliminary data.</text>
</comment>
<name>I7KJZ4_9CORY</name>
<dbReference type="PATRIC" id="fig|883169.3.peg.1698"/>
<dbReference type="Gene3D" id="3.30.200.20">
    <property type="entry name" value="Phosphorylase Kinase, domain 1"/>
    <property type="match status" value="1"/>
</dbReference>
<organism evidence="11 14">
    <name type="scientific">Corynebacterium otitidis ATCC 51513</name>
    <dbReference type="NCBI Taxonomy" id="883169"/>
    <lineage>
        <taxon>Bacteria</taxon>
        <taxon>Bacillati</taxon>
        <taxon>Actinomycetota</taxon>
        <taxon>Actinomycetes</taxon>
        <taxon>Mycobacteriales</taxon>
        <taxon>Corynebacteriaceae</taxon>
        <taxon>Corynebacterium</taxon>
    </lineage>
</organism>
<feature type="compositionally biased region" description="Pro residues" evidence="8">
    <location>
        <begin position="447"/>
        <end position="464"/>
    </location>
</feature>
<dbReference type="AlphaFoldDB" id="I7KJZ4"/>
<evidence type="ECO:0000313" key="11">
    <source>
        <dbReference type="EMBL" id="CCI83985.1"/>
    </source>
</evidence>
<feature type="binding site" evidence="7">
    <location>
        <position position="58"/>
    </location>
    <ligand>
        <name>ATP</name>
        <dbReference type="ChEBI" id="CHEBI:30616"/>
    </ligand>
</feature>
<feature type="compositionally biased region" description="Basic and acidic residues" evidence="8">
    <location>
        <begin position="507"/>
        <end position="519"/>
    </location>
</feature>
<dbReference type="HOGENOM" id="CLU_000288_63_44_11"/>
<evidence type="ECO:0000256" key="1">
    <source>
        <dbReference type="ARBA" id="ARBA00012513"/>
    </source>
</evidence>
<dbReference type="InterPro" id="IPR011009">
    <property type="entry name" value="Kinase-like_dom_sf"/>
</dbReference>
<keyword evidence="2 11" id="KW-0723">Serine/threonine-protein kinase</keyword>
<feature type="region of interest" description="Disordered" evidence="8">
    <location>
        <begin position="397"/>
        <end position="533"/>
    </location>
</feature>
<evidence type="ECO:0000313" key="12">
    <source>
        <dbReference type="EMBL" id="EJZ81351.1"/>
    </source>
</evidence>
<evidence type="ECO:0000256" key="8">
    <source>
        <dbReference type="SAM" id="MobiDB-lite"/>
    </source>
</evidence>
<dbReference type="PROSITE" id="PS50011">
    <property type="entry name" value="PROTEIN_KINASE_DOM"/>
    <property type="match status" value="1"/>
</dbReference>
<evidence type="ECO:0000313" key="14">
    <source>
        <dbReference type="Proteomes" id="UP000011016"/>
    </source>
</evidence>
<feature type="compositionally biased region" description="Low complexity" evidence="8">
    <location>
        <begin position="406"/>
        <end position="446"/>
    </location>
</feature>
<dbReference type="STRING" id="29321.AAV33_03570"/>
<evidence type="ECO:0000256" key="9">
    <source>
        <dbReference type="SAM" id="Phobius"/>
    </source>
</evidence>
<proteinExistence type="predicted"/>
<dbReference type="GO" id="GO:0005524">
    <property type="term" value="F:ATP binding"/>
    <property type="evidence" value="ECO:0007669"/>
    <property type="project" value="UniProtKB-UniRule"/>
</dbReference>
<dbReference type="FunFam" id="1.10.510.10:FF:000021">
    <property type="entry name" value="Serine/threonine protein kinase"/>
    <property type="match status" value="1"/>
</dbReference>
<keyword evidence="6 7" id="KW-0067">ATP-binding</keyword>
<dbReference type="PROSITE" id="PS00108">
    <property type="entry name" value="PROTEIN_KINASE_ST"/>
    <property type="match status" value="1"/>
</dbReference>
<keyword evidence="13" id="KW-1185">Reference proteome</keyword>